<keyword evidence="4 6" id="KW-0862">Zinc</keyword>
<keyword evidence="5" id="KW-0560">Oxidoreductase</keyword>
<evidence type="ECO:0000256" key="4">
    <source>
        <dbReference type="ARBA" id="ARBA00022833"/>
    </source>
</evidence>
<dbReference type="Pfam" id="PF08240">
    <property type="entry name" value="ADH_N"/>
    <property type="match status" value="1"/>
</dbReference>
<dbReference type="Gene3D" id="3.90.180.10">
    <property type="entry name" value="Medium-chain alcohol dehydrogenases, catalytic domain"/>
    <property type="match status" value="1"/>
</dbReference>
<protein>
    <submittedName>
        <fullName evidence="9">Zinc-binding dehydrogenase</fullName>
    </submittedName>
</protein>
<accession>A0A7J9UXS9</accession>
<dbReference type="RefSeq" id="WP_152232151.1">
    <property type="nucleotide sequence ID" value="NZ_BAAAOT010000020.1"/>
</dbReference>
<dbReference type="Gene3D" id="3.40.50.720">
    <property type="entry name" value="NAD(P)-binding Rossmann-like Domain"/>
    <property type="match status" value="1"/>
</dbReference>
<dbReference type="InterPro" id="IPR013149">
    <property type="entry name" value="ADH-like_C"/>
</dbReference>
<keyword evidence="10" id="KW-1185">Reference proteome</keyword>
<dbReference type="Proteomes" id="UP000429644">
    <property type="component" value="Unassembled WGS sequence"/>
</dbReference>
<organism evidence="9 10">
    <name type="scientific">Georgenia ruanii</name>
    <dbReference type="NCBI Taxonomy" id="348442"/>
    <lineage>
        <taxon>Bacteria</taxon>
        <taxon>Bacillati</taxon>
        <taxon>Actinomycetota</taxon>
        <taxon>Actinomycetes</taxon>
        <taxon>Micrococcales</taxon>
        <taxon>Bogoriellaceae</taxon>
        <taxon>Georgenia</taxon>
    </lineage>
</organism>
<dbReference type="PANTHER" id="PTHR43161">
    <property type="entry name" value="SORBITOL DEHYDROGENASE"/>
    <property type="match status" value="1"/>
</dbReference>
<dbReference type="AlphaFoldDB" id="A0A7J9UXS9"/>
<dbReference type="GO" id="GO:0008270">
    <property type="term" value="F:zinc ion binding"/>
    <property type="evidence" value="ECO:0007669"/>
    <property type="project" value="InterPro"/>
</dbReference>
<dbReference type="InterPro" id="IPR002328">
    <property type="entry name" value="ADH_Zn_CS"/>
</dbReference>
<evidence type="ECO:0000256" key="5">
    <source>
        <dbReference type="ARBA" id="ARBA00023002"/>
    </source>
</evidence>
<comment type="similarity">
    <text evidence="2 6">Belongs to the zinc-containing alcohol dehydrogenase family.</text>
</comment>
<reference evidence="9 10" key="1">
    <citation type="submission" date="2019-10" db="EMBL/GenBank/DDBJ databases">
        <title>Georgenia wutianyii sp. nov. and Georgenia yuyongxinii sp. nov. isolated from plateau pika (Ochotona curzoniae) in the Qinghai-Tibet plateau of China.</title>
        <authorList>
            <person name="Tian Z."/>
        </authorList>
    </citation>
    <scope>NUCLEOTIDE SEQUENCE [LARGE SCALE GENOMIC DNA]</scope>
    <source>
        <strain evidence="9 10">JCM 15130</strain>
    </source>
</reference>
<proteinExistence type="inferred from homology"/>
<gene>
    <name evidence="9" type="ORF">GB882_12200</name>
</gene>
<evidence type="ECO:0000259" key="8">
    <source>
        <dbReference type="Pfam" id="PF08240"/>
    </source>
</evidence>
<evidence type="ECO:0000256" key="6">
    <source>
        <dbReference type="RuleBase" id="RU361277"/>
    </source>
</evidence>
<dbReference type="Pfam" id="PF00107">
    <property type="entry name" value="ADH_zinc_N"/>
    <property type="match status" value="1"/>
</dbReference>
<dbReference type="SUPFAM" id="SSF50129">
    <property type="entry name" value="GroES-like"/>
    <property type="match status" value="1"/>
</dbReference>
<sequence length="347" mass="36007">MKAVVVHGKDDLRVEEVPDPVTDPDDVLVEMEWGGICGSDVSYWKHGASGTAVLKDPLILGHEVAGHVVEIGAGAAAEAERLGVREGTRVTIHPATPVGDHAMPADLAERTNLWPEVRYFGSAAFSPHEHGGFARLRTVRPDQLRVVPDRVSTKEAALAEPFGVALHAVARAGDLSGRSVLVNGSGPIGALVVAAARAKGAGTIYASDLSPAALEIARKMGADHTVNPASGDALPQDVEVAFEASGAPKALGGVIAAVRRGGVIVQVGNLPAGEVSAALGNLVTREIDYRGSYRFVDEISDALRLMADGVDVSPLMTHEVELVEAAHGFGLAADRSTGSSKVMLKLS</sequence>
<evidence type="ECO:0000256" key="1">
    <source>
        <dbReference type="ARBA" id="ARBA00001947"/>
    </source>
</evidence>
<name>A0A7J9UXS9_9MICO</name>
<evidence type="ECO:0000256" key="3">
    <source>
        <dbReference type="ARBA" id="ARBA00022723"/>
    </source>
</evidence>
<dbReference type="PANTHER" id="PTHR43161:SF9">
    <property type="entry name" value="SORBITOL DEHYDROGENASE"/>
    <property type="match status" value="1"/>
</dbReference>
<dbReference type="CDD" id="cd08232">
    <property type="entry name" value="idonate-5-DH"/>
    <property type="match status" value="1"/>
</dbReference>
<comment type="cofactor">
    <cofactor evidence="1 6">
        <name>Zn(2+)</name>
        <dbReference type="ChEBI" id="CHEBI:29105"/>
    </cofactor>
</comment>
<dbReference type="InterPro" id="IPR011032">
    <property type="entry name" value="GroES-like_sf"/>
</dbReference>
<dbReference type="EMBL" id="WHPD01002628">
    <property type="protein sequence ID" value="MPV89431.1"/>
    <property type="molecule type" value="Genomic_DNA"/>
</dbReference>
<evidence type="ECO:0000259" key="7">
    <source>
        <dbReference type="Pfam" id="PF00107"/>
    </source>
</evidence>
<dbReference type="PROSITE" id="PS00059">
    <property type="entry name" value="ADH_ZINC"/>
    <property type="match status" value="1"/>
</dbReference>
<feature type="domain" description="Alcohol dehydrogenase-like C-terminal" evidence="7">
    <location>
        <begin position="187"/>
        <end position="307"/>
    </location>
</feature>
<feature type="domain" description="Alcohol dehydrogenase-like N-terminal" evidence="8">
    <location>
        <begin position="24"/>
        <end position="148"/>
    </location>
</feature>
<comment type="caution">
    <text evidence="9">The sequence shown here is derived from an EMBL/GenBank/DDBJ whole genome shotgun (WGS) entry which is preliminary data.</text>
</comment>
<dbReference type="SUPFAM" id="SSF51735">
    <property type="entry name" value="NAD(P)-binding Rossmann-fold domains"/>
    <property type="match status" value="1"/>
</dbReference>
<dbReference type="GO" id="GO:0016491">
    <property type="term" value="F:oxidoreductase activity"/>
    <property type="evidence" value="ECO:0007669"/>
    <property type="project" value="UniProtKB-KW"/>
</dbReference>
<dbReference type="InterPro" id="IPR036291">
    <property type="entry name" value="NAD(P)-bd_dom_sf"/>
</dbReference>
<dbReference type="OrthoDB" id="9797931at2"/>
<dbReference type="InterPro" id="IPR013154">
    <property type="entry name" value="ADH-like_N"/>
</dbReference>
<evidence type="ECO:0000313" key="10">
    <source>
        <dbReference type="Proteomes" id="UP000429644"/>
    </source>
</evidence>
<keyword evidence="3 6" id="KW-0479">Metal-binding</keyword>
<evidence type="ECO:0000313" key="9">
    <source>
        <dbReference type="EMBL" id="MPV89431.1"/>
    </source>
</evidence>
<evidence type="ECO:0000256" key="2">
    <source>
        <dbReference type="ARBA" id="ARBA00008072"/>
    </source>
</evidence>